<dbReference type="Proteomes" id="UP000233551">
    <property type="component" value="Unassembled WGS sequence"/>
</dbReference>
<protein>
    <submittedName>
        <fullName evidence="1">Uncharacterized protein</fullName>
    </submittedName>
</protein>
<keyword evidence="2" id="KW-1185">Reference proteome</keyword>
<reference evidence="1 2" key="1">
    <citation type="submission" date="2017-11" db="EMBL/GenBank/DDBJ databases">
        <title>De-novo sequencing of pomegranate (Punica granatum L.) genome.</title>
        <authorList>
            <person name="Akparov Z."/>
            <person name="Amiraslanov A."/>
            <person name="Hajiyeva S."/>
            <person name="Abbasov M."/>
            <person name="Kaur K."/>
            <person name="Hamwieh A."/>
            <person name="Solovyev V."/>
            <person name="Salamov A."/>
            <person name="Braich B."/>
            <person name="Kosarev P."/>
            <person name="Mahmoud A."/>
            <person name="Hajiyev E."/>
            <person name="Babayeva S."/>
            <person name="Izzatullayeva V."/>
            <person name="Mammadov A."/>
            <person name="Mammadov A."/>
            <person name="Sharifova S."/>
            <person name="Ojaghi J."/>
            <person name="Eynullazada K."/>
            <person name="Bayramov B."/>
            <person name="Abdulazimova A."/>
            <person name="Shahmuradov I."/>
        </authorList>
    </citation>
    <scope>NUCLEOTIDE SEQUENCE [LARGE SCALE GENOMIC DNA]</scope>
    <source>
        <strain evidence="2">cv. AG2017</strain>
        <tissue evidence="1">Leaf</tissue>
    </source>
</reference>
<evidence type="ECO:0000313" key="1">
    <source>
        <dbReference type="EMBL" id="PKI63944.1"/>
    </source>
</evidence>
<gene>
    <name evidence="1" type="ORF">CRG98_015673</name>
</gene>
<proteinExistence type="predicted"/>
<dbReference type="AlphaFoldDB" id="A0A2I0K5X7"/>
<sequence length="106" mass="11147">MESKHCHFGPKRVIGTSTANSLHAEVDVKLTAFFFSIGGNSVVRAADLAWGKVAGQGDPTLAASLGLSLASGSLIYREVADWGPSTELHPLSLFARLKNILPGVTN</sequence>
<evidence type="ECO:0000313" key="2">
    <source>
        <dbReference type="Proteomes" id="UP000233551"/>
    </source>
</evidence>
<dbReference type="EMBL" id="PGOL01000862">
    <property type="protein sequence ID" value="PKI63944.1"/>
    <property type="molecule type" value="Genomic_DNA"/>
</dbReference>
<name>A0A2I0K5X7_PUNGR</name>
<comment type="caution">
    <text evidence="1">The sequence shown here is derived from an EMBL/GenBank/DDBJ whole genome shotgun (WGS) entry which is preliminary data.</text>
</comment>
<accession>A0A2I0K5X7</accession>
<organism evidence="1 2">
    <name type="scientific">Punica granatum</name>
    <name type="common">Pomegranate</name>
    <dbReference type="NCBI Taxonomy" id="22663"/>
    <lineage>
        <taxon>Eukaryota</taxon>
        <taxon>Viridiplantae</taxon>
        <taxon>Streptophyta</taxon>
        <taxon>Embryophyta</taxon>
        <taxon>Tracheophyta</taxon>
        <taxon>Spermatophyta</taxon>
        <taxon>Magnoliopsida</taxon>
        <taxon>eudicotyledons</taxon>
        <taxon>Gunneridae</taxon>
        <taxon>Pentapetalae</taxon>
        <taxon>rosids</taxon>
        <taxon>malvids</taxon>
        <taxon>Myrtales</taxon>
        <taxon>Lythraceae</taxon>
        <taxon>Punica</taxon>
    </lineage>
</organism>